<evidence type="ECO:0000256" key="19">
    <source>
        <dbReference type="ARBA" id="ARBA00081060"/>
    </source>
</evidence>
<evidence type="ECO:0000256" key="3">
    <source>
        <dbReference type="ARBA" id="ARBA00001936"/>
    </source>
</evidence>
<dbReference type="GO" id="GO:0003941">
    <property type="term" value="F:L-serine ammonia-lyase activity"/>
    <property type="evidence" value="ECO:0007669"/>
    <property type="project" value="UniProtKB-EC"/>
</dbReference>
<protein>
    <recommendedName>
        <fullName evidence="17">Serine racemase</fullName>
        <ecNumber evidence="6">4.3.1.17</ecNumber>
        <ecNumber evidence="15">4.3.1.18</ecNumber>
        <ecNumber evidence="16">5.1.1.18</ecNumber>
    </recommendedName>
    <alternativeName>
        <fullName evidence="18">D-serine ammonia-lyase</fullName>
    </alternativeName>
    <alternativeName>
        <fullName evidence="20">D-serine dehydratase</fullName>
    </alternativeName>
    <alternativeName>
        <fullName evidence="19">L-serine ammonia-lyase</fullName>
    </alternativeName>
    <alternativeName>
        <fullName evidence="10">L-serine dehydratase</fullName>
    </alternativeName>
</protein>
<dbReference type="GO" id="GO:0008721">
    <property type="term" value="F:D-serine ammonia-lyase activity"/>
    <property type="evidence" value="ECO:0007669"/>
    <property type="project" value="UniProtKB-EC"/>
</dbReference>
<evidence type="ECO:0000256" key="18">
    <source>
        <dbReference type="ARBA" id="ARBA00076108"/>
    </source>
</evidence>
<evidence type="ECO:0000259" key="21">
    <source>
        <dbReference type="Pfam" id="PF00291"/>
    </source>
</evidence>
<dbReference type="InterPro" id="IPR000634">
    <property type="entry name" value="Ser/Thr_deHydtase_PyrdxlP-BS"/>
</dbReference>
<dbReference type="EC" id="5.1.1.18" evidence="16"/>
<evidence type="ECO:0000313" key="22">
    <source>
        <dbReference type="EMBL" id="KAK3802498.1"/>
    </source>
</evidence>
<comment type="cofactor">
    <cofactor evidence="4">
        <name>Mg(2+)</name>
        <dbReference type="ChEBI" id="CHEBI:18420"/>
    </cofactor>
</comment>
<evidence type="ECO:0000256" key="15">
    <source>
        <dbReference type="ARBA" id="ARBA00066349"/>
    </source>
</evidence>
<comment type="catalytic activity">
    <reaction evidence="11">
        <text>L-serine = pyruvate + NH4(+)</text>
        <dbReference type="Rhea" id="RHEA:19169"/>
        <dbReference type="ChEBI" id="CHEBI:15361"/>
        <dbReference type="ChEBI" id="CHEBI:28938"/>
        <dbReference type="ChEBI" id="CHEBI:33384"/>
        <dbReference type="EC" id="4.3.1.17"/>
    </reaction>
</comment>
<keyword evidence="8" id="KW-0663">Pyridoxal phosphate</keyword>
<dbReference type="EMBL" id="JAWDGP010000230">
    <property type="protein sequence ID" value="KAK3802498.1"/>
    <property type="molecule type" value="Genomic_DNA"/>
</dbReference>
<accession>A0AAE1EE07</accession>
<evidence type="ECO:0000256" key="4">
    <source>
        <dbReference type="ARBA" id="ARBA00001946"/>
    </source>
</evidence>
<comment type="catalytic activity">
    <reaction evidence="12">
        <text>D-serine = pyruvate + NH4(+)</text>
        <dbReference type="Rhea" id="RHEA:13977"/>
        <dbReference type="ChEBI" id="CHEBI:15361"/>
        <dbReference type="ChEBI" id="CHEBI:28938"/>
        <dbReference type="ChEBI" id="CHEBI:35247"/>
        <dbReference type="EC" id="4.3.1.18"/>
    </reaction>
</comment>
<comment type="cofactor">
    <cofactor evidence="3">
        <name>Mn(2+)</name>
        <dbReference type="ChEBI" id="CHEBI:29035"/>
    </cofactor>
</comment>
<dbReference type="Pfam" id="PF00291">
    <property type="entry name" value="PALP"/>
    <property type="match status" value="1"/>
</dbReference>
<dbReference type="InterPro" id="IPR036052">
    <property type="entry name" value="TrpB-like_PALP_sf"/>
</dbReference>
<evidence type="ECO:0000256" key="17">
    <source>
        <dbReference type="ARBA" id="ARBA00070760"/>
    </source>
</evidence>
<dbReference type="AlphaFoldDB" id="A0AAE1EE07"/>
<dbReference type="EC" id="4.3.1.18" evidence="15"/>
<dbReference type="PANTHER" id="PTHR43050:SF1">
    <property type="entry name" value="SERINE RACEMASE"/>
    <property type="match status" value="1"/>
</dbReference>
<dbReference type="Proteomes" id="UP001283361">
    <property type="component" value="Unassembled WGS sequence"/>
</dbReference>
<proteinExistence type="inferred from homology"/>
<evidence type="ECO:0000256" key="7">
    <source>
        <dbReference type="ARBA" id="ARBA00022842"/>
    </source>
</evidence>
<dbReference type="GO" id="GO:0000287">
    <property type="term" value="F:magnesium ion binding"/>
    <property type="evidence" value="ECO:0007669"/>
    <property type="project" value="TreeGrafter"/>
</dbReference>
<comment type="caution">
    <text evidence="22">The sequence shown here is derived from an EMBL/GenBank/DDBJ whole genome shotgun (WGS) entry which is preliminary data.</text>
</comment>
<evidence type="ECO:0000256" key="11">
    <source>
        <dbReference type="ARBA" id="ARBA00049406"/>
    </source>
</evidence>
<reference evidence="22" key="1">
    <citation type="journal article" date="2023" name="G3 (Bethesda)">
        <title>A reference genome for the long-term kleptoplast-retaining sea slug Elysia crispata morphotype clarki.</title>
        <authorList>
            <person name="Eastman K.E."/>
            <person name="Pendleton A.L."/>
            <person name="Shaikh M.A."/>
            <person name="Suttiyut T."/>
            <person name="Ogas R."/>
            <person name="Tomko P."/>
            <person name="Gavelis G."/>
            <person name="Widhalm J.R."/>
            <person name="Wisecaver J.H."/>
        </authorList>
    </citation>
    <scope>NUCLEOTIDE SEQUENCE</scope>
    <source>
        <strain evidence="22">ECLA1</strain>
    </source>
</reference>
<sequence>MQYFVVNSLTVLISYKGKNVDESQCKVAMAKDGVVFNDVVKALQKISQYIHKTPVLTCSQADKRSGRNLYFKCEFQQKTGSFKARGALNAVLKAKERSANCAGFVTHSSGNHGQALAWASQVAGTPCYVVVPEMAPEVKKSAIRGYGAQLVQCGAQPQDRYDACDRLQQELNLEFIPPYDHFDVIAGQGTISLEFLDQVPSLDAILVPISGGGLSSGIAIAAKAIKPDIKVYLVTPRGKKMEECLKTGRRPWHGPPQYLDTIADGIRLQQTGHITTPILTELAEKEVFEMDEEEIVLGMKFAFERMKVVIEAAAGASVAAAFSNKLKTMDPKMVNIGVILCGGNVDINHLPW</sequence>
<evidence type="ECO:0000256" key="12">
    <source>
        <dbReference type="ARBA" id="ARBA00050422"/>
    </source>
</evidence>
<keyword evidence="23" id="KW-1185">Reference proteome</keyword>
<evidence type="ECO:0000256" key="13">
    <source>
        <dbReference type="ARBA" id="ARBA00051769"/>
    </source>
</evidence>
<gene>
    <name evidence="22" type="ORF">RRG08_043329</name>
</gene>
<dbReference type="GO" id="GO:0030170">
    <property type="term" value="F:pyridoxal phosphate binding"/>
    <property type="evidence" value="ECO:0007669"/>
    <property type="project" value="InterPro"/>
</dbReference>
<evidence type="ECO:0000256" key="10">
    <source>
        <dbReference type="ARBA" id="ARBA00031418"/>
    </source>
</evidence>
<dbReference type="Gene3D" id="3.40.50.1100">
    <property type="match status" value="2"/>
</dbReference>
<dbReference type="FunFam" id="3.40.50.1100:FF:000041">
    <property type="entry name" value="Threonine ammonia-lyase, variant"/>
    <property type="match status" value="1"/>
</dbReference>
<comment type="similarity">
    <text evidence="5">Belongs to the serine/threonine dehydratase family.</text>
</comment>
<dbReference type="CDD" id="cd01562">
    <property type="entry name" value="Thr-dehyd"/>
    <property type="match status" value="1"/>
</dbReference>
<dbReference type="PANTHER" id="PTHR43050">
    <property type="entry name" value="SERINE / THREONINE RACEMASE FAMILY MEMBER"/>
    <property type="match status" value="1"/>
</dbReference>
<feature type="domain" description="Tryptophan synthase beta chain-like PALP" evidence="21">
    <location>
        <begin position="46"/>
        <end position="342"/>
    </location>
</feature>
<comment type="function">
    <text evidence="14">Catalyzes the synthesis of D-serine from L-serine. D-serine is a key coagonist with glutamate at NMDA receptors. Has dehydratase activity towards both L-serine and D-serine.</text>
</comment>
<dbReference type="GO" id="GO:0018114">
    <property type="term" value="F:threonine racemase activity"/>
    <property type="evidence" value="ECO:0007669"/>
    <property type="project" value="TreeGrafter"/>
</dbReference>
<dbReference type="GO" id="GO:0070179">
    <property type="term" value="P:D-serine biosynthetic process"/>
    <property type="evidence" value="ECO:0007669"/>
    <property type="project" value="TreeGrafter"/>
</dbReference>
<evidence type="ECO:0000256" key="5">
    <source>
        <dbReference type="ARBA" id="ARBA00010869"/>
    </source>
</evidence>
<evidence type="ECO:0000256" key="20">
    <source>
        <dbReference type="ARBA" id="ARBA00081761"/>
    </source>
</evidence>
<comment type="cofactor">
    <cofactor evidence="1">
        <name>Ca(2+)</name>
        <dbReference type="ChEBI" id="CHEBI:29108"/>
    </cofactor>
</comment>
<evidence type="ECO:0000256" key="9">
    <source>
        <dbReference type="ARBA" id="ARBA00023239"/>
    </source>
</evidence>
<dbReference type="GO" id="GO:0030378">
    <property type="term" value="F:serine racemase activity"/>
    <property type="evidence" value="ECO:0007669"/>
    <property type="project" value="UniProtKB-EC"/>
</dbReference>
<evidence type="ECO:0000256" key="2">
    <source>
        <dbReference type="ARBA" id="ARBA00001933"/>
    </source>
</evidence>
<evidence type="ECO:0000256" key="6">
    <source>
        <dbReference type="ARBA" id="ARBA00012093"/>
    </source>
</evidence>
<comment type="catalytic activity">
    <reaction evidence="13">
        <text>L-serine = D-serine</text>
        <dbReference type="Rhea" id="RHEA:10980"/>
        <dbReference type="ChEBI" id="CHEBI:33384"/>
        <dbReference type="ChEBI" id="CHEBI:35247"/>
        <dbReference type="EC" id="5.1.1.18"/>
    </reaction>
</comment>
<evidence type="ECO:0000256" key="16">
    <source>
        <dbReference type="ARBA" id="ARBA00066592"/>
    </source>
</evidence>
<evidence type="ECO:0000256" key="8">
    <source>
        <dbReference type="ARBA" id="ARBA00022898"/>
    </source>
</evidence>
<dbReference type="GO" id="GO:0005524">
    <property type="term" value="F:ATP binding"/>
    <property type="evidence" value="ECO:0007669"/>
    <property type="project" value="TreeGrafter"/>
</dbReference>
<dbReference type="GO" id="GO:0006563">
    <property type="term" value="P:L-serine metabolic process"/>
    <property type="evidence" value="ECO:0007669"/>
    <property type="project" value="UniProtKB-ARBA"/>
</dbReference>
<dbReference type="PROSITE" id="PS00165">
    <property type="entry name" value="DEHYDRATASE_SER_THR"/>
    <property type="match status" value="1"/>
</dbReference>
<evidence type="ECO:0000313" key="23">
    <source>
        <dbReference type="Proteomes" id="UP001283361"/>
    </source>
</evidence>
<dbReference type="InterPro" id="IPR001926">
    <property type="entry name" value="TrpB-like_PALP"/>
</dbReference>
<keyword evidence="7" id="KW-0460">Magnesium</keyword>
<dbReference type="EC" id="4.3.1.17" evidence="6"/>
<evidence type="ECO:0000256" key="1">
    <source>
        <dbReference type="ARBA" id="ARBA00001913"/>
    </source>
</evidence>
<evidence type="ECO:0000256" key="14">
    <source>
        <dbReference type="ARBA" id="ARBA00056426"/>
    </source>
</evidence>
<dbReference type="SUPFAM" id="SSF53686">
    <property type="entry name" value="Tryptophan synthase beta subunit-like PLP-dependent enzymes"/>
    <property type="match status" value="1"/>
</dbReference>
<comment type="cofactor">
    <cofactor evidence="2">
        <name>pyridoxal 5'-phosphate</name>
        <dbReference type="ChEBI" id="CHEBI:597326"/>
    </cofactor>
</comment>
<organism evidence="22 23">
    <name type="scientific">Elysia crispata</name>
    <name type="common">lettuce slug</name>
    <dbReference type="NCBI Taxonomy" id="231223"/>
    <lineage>
        <taxon>Eukaryota</taxon>
        <taxon>Metazoa</taxon>
        <taxon>Spiralia</taxon>
        <taxon>Lophotrochozoa</taxon>
        <taxon>Mollusca</taxon>
        <taxon>Gastropoda</taxon>
        <taxon>Heterobranchia</taxon>
        <taxon>Euthyneura</taxon>
        <taxon>Panpulmonata</taxon>
        <taxon>Sacoglossa</taxon>
        <taxon>Placobranchoidea</taxon>
        <taxon>Plakobranchidae</taxon>
        <taxon>Elysia</taxon>
    </lineage>
</organism>
<keyword evidence="9" id="KW-0456">Lyase</keyword>
<name>A0AAE1EE07_9GAST</name>